<evidence type="ECO:0000256" key="2">
    <source>
        <dbReference type="SAM" id="MobiDB-lite"/>
    </source>
</evidence>
<protein>
    <submittedName>
        <fullName evidence="4">Iron transporter</fullName>
    </submittedName>
</protein>
<dbReference type="OrthoDB" id="156174at2157"/>
<dbReference type="Proteomes" id="UP000608850">
    <property type="component" value="Unassembled WGS sequence"/>
</dbReference>
<name>A0A830GCE2_9EURY</name>
<evidence type="ECO:0000259" key="3">
    <source>
        <dbReference type="Pfam" id="PF24041"/>
    </source>
</evidence>
<dbReference type="Gene3D" id="2.60.40.2480">
    <property type="entry name" value="Periplasmic metal-binding protein Tp34-type"/>
    <property type="match status" value="1"/>
</dbReference>
<organism evidence="4 5">
    <name type="scientific">Halarchaeum nitratireducens</name>
    <dbReference type="NCBI Taxonomy" id="489913"/>
    <lineage>
        <taxon>Archaea</taxon>
        <taxon>Methanobacteriati</taxon>
        <taxon>Methanobacteriota</taxon>
        <taxon>Stenosarchaea group</taxon>
        <taxon>Halobacteria</taxon>
        <taxon>Halobacteriales</taxon>
        <taxon>Halobacteriaceae</taxon>
    </lineage>
</organism>
<keyword evidence="1" id="KW-0732">Signal</keyword>
<evidence type="ECO:0000256" key="1">
    <source>
        <dbReference type="ARBA" id="ARBA00022729"/>
    </source>
</evidence>
<dbReference type="EMBL" id="BMOQ01000004">
    <property type="protein sequence ID" value="GGN16864.1"/>
    <property type="molecule type" value="Genomic_DNA"/>
</dbReference>
<dbReference type="InterPro" id="IPR018470">
    <property type="entry name" value="Metal-bd_Tp34-typ"/>
</dbReference>
<dbReference type="InterPro" id="IPR038482">
    <property type="entry name" value="Tp34-type_sf"/>
</dbReference>
<dbReference type="RefSeq" id="WP_188878329.1">
    <property type="nucleotide sequence ID" value="NZ_BMOQ01000004.1"/>
</dbReference>
<dbReference type="Pfam" id="PF24041">
    <property type="entry name" value="DUF7350"/>
    <property type="match status" value="1"/>
</dbReference>
<dbReference type="InterPro" id="IPR006311">
    <property type="entry name" value="TAT_signal"/>
</dbReference>
<feature type="domain" description="DUF7350" evidence="3">
    <location>
        <begin position="251"/>
        <end position="368"/>
    </location>
</feature>
<dbReference type="InterPro" id="IPR055774">
    <property type="entry name" value="DUF7350"/>
</dbReference>
<proteinExistence type="predicted"/>
<comment type="caution">
    <text evidence="4">The sequence shown here is derived from an EMBL/GenBank/DDBJ whole genome shotgun (WGS) entry which is preliminary data.</text>
</comment>
<gene>
    <name evidence="4" type="ORF">GCM10009021_16950</name>
</gene>
<evidence type="ECO:0000313" key="4">
    <source>
        <dbReference type="EMBL" id="GGN16864.1"/>
    </source>
</evidence>
<feature type="region of interest" description="Disordered" evidence="2">
    <location>
        <begin position="1"/>
        <end position="25"/>
    </location>
</feature>
<keyword evidence="5" id="KW-1185">Reference proteome</keyword>
<reference evidence="4 5" key="1">
    <citation type="journal article" date="2019" name="Int. J. Syst. Evol. Microbiol.">
        <title>The Global Catalogue of Microorganisms (GCM) 10K type strain sequencing project: providing services to taxonomists for standard genome sequencing and annotation.</title>
        <authorList>
            <consortium name="The Broad Institute Genomics Platform"/>
            <consortium name="The Broad Institute Genome Sequencing Center for Infectious Disease"/>
            <person name="Wu L."/>
            <person name="Ma J."/>
        </authorList>
    </citation>
    <scope>NUCLEOTIDE SEQUENCE [LARGE SCALE GENOMIC DNA]</scope>
    <source>
        <strain evidence="4 5">JCM 16331</strain>
    </source>
</reference>
<dbReference type="Pfam" id="PF10634">
    <property type="entry name" value="Iron_transport"/>
    <property type="match status" value="1"/>
</dbReference>
<sequence>MREDEARRPGPRRATPPANSSRRTSRRAFLAAAGAGTLAGLAGCSSLNLTSEETGSNGRRTTTIDRPAAVYYPTHATGMQMSGVQKTRGYACALTYTIPETFWLVGGTDAAKATPAAGDELHVMPVVWDVETGQRLTDVSPMLRFVDDGSVVASNAPWPMLAQRMGFHYGDNVALPSGGTYDVTVHVGAPAARRTGALAAPESATFEFSLAYSAAEIDAISYRTIDRAGERGALDPMSMRMIPGGALPAVDALPGRRLGTGTIGDAAVAATLLDDATGFGGDESDVYLAVSPRTPYNDYPLPMAGFGARVDGTDHDLVETIDAALGHHYGVVLDGDVSRVTIGLDVPPQVSRHGGYETAFFDTASVTLGE</sequence>
<dbReference type="PROSITE" id="PS51318">
    <property type="entry name" value="TAT"/>
    <property type="match status" value="1"/>
</dbReference>
<evidence type="ECO:0000313" key="5">
    <source>
        <dbReference type="Proteomes" id="UP000608850"/>
    </source>
</evidence>
<accession>A0A830GCE2</accession>
<dbReference type="AlphaFoldDB" id="A0A830GCE2"/>